<dbReference type="KEGG" id="elut:CKA38_08830"/>
<gene>
    <name evidence="2" type="ORF">CKA38_08830</name>
</gene>
<keyword evidence="3" id="KW-1185">Reference proteome</keyword>
<feature type="chain" id="PRO_5015884599" description="SMP-30/Gluconolactonase/LRE-like region domain-containing protein" evidence="1">
    <location>
        <begin position="20"/>
        <end position="1495"/>
    </location>
</feature>
<evidence type="ECO:0000313" key="2">
    <source>
        <dbReference type="EMBL" id="AWI09331.1"/>
    </source>
</evidence>
<evidence type="ECO:0008006" key="4">
    <source>
        <dbReference type="Google" id="ProtNLM"/>
    </source>
</evidence>
<evidence type="ECO:0000256" key="1">
    <source>
        <dbReference type="SAM" id="SignalP"/>
    </source>
</evidence>
<dbReference type="PANTHER" id="PTHR47572">
    <property type="entry name" value="LIPOPROTEIN-RELATED"/>
    <property type="match status" value="1"/>
</dbReference>
<keyword evidence="1" id="KW-0732">Signal</keyword>
<evidence type="ECO:0000313" key="3">
    <source>
        <dbReference type="Proteomes" id="UP000244896"/>
    </source>
</evidence>
<dbReference type="InterPro" id="IPR051262">
    <property type="entry name" value="SMP-30/CGR1_Lactonase"/>
</dbReference>
<name>A0A2U8E3D8_9BACT</name>
<dbReference type="SUPFAM" id="SSF63829">
    <property type="entry name" value="Calcium-dependent phosphotriesterase"/>
    <property type="match status" value="1"/>
</dbReference>
<protein>
    <recommendedName>
        <fullName evidence="4">SMP-30/Gluconolactonase/LRE-like region domain-containing protein</fullName>
    </recommendedName>
</protein>
<dbReference type="OrthoDB" id="174393at2"/>
<dbReference type="RefSeq" id="WP_108825142.1">
    <property type="nucleotide sequence ID" value="NZ_CP023004.1"/>
</dbReference>
<dbReference type="Gene3D" id="2.120.10.30">
    <property type="entry name" value="TolB, C-terminal domain"/>
    <property type="match status" value="1"/>
</dbReference>
<dbReference type="PANTHER" id="PTHR47572:SF4">
    <property type="entry name" value="LACTONASE DRP35"/>
    <property type="match status" value="1"/>
</dbReference>
<dbReference type="Gene3D" id="2.60.40.4070">
    <property type="match status" value="1"/>
</dbReference>
<reference evidence="2 3" key="1">
    <citation type="journal article" date="2018" name="Syst. Appl. Microbiol.">
        <title>Ereboglobus luteus gen. nov. sp. nov. from cockroach guts, and new insights into the oxygen relationship of the genera Opitutus and Didymococcus (Verrucomicrobia: Opitutaceae).</title>
        <authorList>
            <person name="Tegtmeier D."/>
            <person name="Belitz A."/>
            <person name="Radek R."/>
            <person name="Heimerl T."/>
            <person name="Brune A."/>
        </authorList>
    </citation>
    <scope>NUCLEOTIDE SEQUENCE [LARGE SCALE GENOMIC DNA]</scope>
    <source>
        <strain evidence="2 3">Ho45</strain>
    </source>
</reference>
<accession>A0A2U8E3D8</accession>
<dbReference type="EMBL" id="CP023004">
    <property type="protein sequence ID" value="AWI09331.1"/>
    <property type="molecule type" value="Genomic_DNA"/>
</dbReference>
<sequence>MKIHSAAIAVFLALAPTLAAAPAAITPVFPFSLAPGGVVNDDALAEWENGAEKPITARGNTITFGNSKRHGPRHLRIAFHTPQEIGSILVLGGGRLSVLKPGAPVPGDMADESQWIPAQRFSAGRMTDKVPGTGAAGNIHWLSAADNQKTTQLTLWVLPPGTVTSALRFTHTAAQTDLHYAGTLGAVTLLSGRFANIAPLAVASASADSQYAGRISNETAEGANGAWANINAKETPGASAPSVSPGRPEWTVLTWPAPVALGGLVAVCPGFASAEAQAYAGPEEQNPRDAGDAHWERIGILNTNAGDANKQPQRHSTLHLPFEREITTRAIRVKITAPLGDGVKPAKSGKRVWLGELLALSSLGATAPETFATSLAAALDASPPAHPPIPIRFTLPRAGRVTLVIENPDGTRVRNLFSDTPFPAGENTAWWDGCDDLGRDPDAAMHGVFNIPARPVAPGKYRVRGLVRDEIKPHYEFSVYASGNPPWNTADASGAWLANHTPPQSALFIPADQSPVANEPLVLLGCFITEGPAGLAWVTLDGRKLGGKRWVGGHWTAAPYMARDTGDDPAKKVPGDVAYVASAWESGKNTRTPELRITAVVANKNITLANAHDAFAGRDREVIKYVLGKIPGSGPMQGGANEMETIVSKEIGGIAVYNGLIAVSLTAKNQLMFVDARSGGHLTTIPLDKPRGLAFDAQGRLLAISGKRLVRYDSLADLSALPAPAALISTGLEAPAGITINFDGPQNTGDARGTLYISDHGNSHQVKVFSPDGKPLRTIGNPGAPAAGAYDPLHMNNPFGLAVDSRGRLWVAENDFLPKRVSIWTPDGKLAKAIYGPGKYGGGGTLDPVDRTRFYYADEKHGAMEFRLDWDKGGYELARVYHRASATDMPLAFRSAGPETPLYFKGRRYFTNCYNSNPTNGHGTAFLFIERDGLARPCAAMGRAADWAVLKTDSFKKRWPEGTDLNAKNARANVFFIWHDLNGDAQAQPNEVSYIKGIVDGVTIMPDLSFCVARLGNETKGQSVRFAPVGFTNNGAPRYDISKPVVLAEGVMRPASSGGAQVLVSPLNDGWTAVTLGIAPYDRLSISGAQNAAPKWSYPNPWPGLHASHRAPAPDRAGQLIAPTRLLGGFFSPGKTSDAGPLWATNTNHGRVHIFTRDGLLAATLFEDMRKGKIWRMPSATRNMPLDGVTLGEENFWPTITSTSDGNVYIVDGARSALIRLDGIDSIRRLADFPINITASDLEKAAAWRVEAEAARQRSLGSGTVEIQMQKSGAPDWGAARFVDIDKAGVAAYFSSRSKPYDVTAALAVSGDRLHAQWRTGDPKLLANTGEQPVAPFKTGGALDIMIGADAGADPARKTPVAGDQRLLITVVKGKPLALLYRAVVPGTKARDRVPFSSPWRTIHFDRVDDVSAQIQFTAGKDGVYEIAVPLKTLGLAPDRLKPGAKLKGDIGILRGDGNQTTARLYWHNKATGIVSDVPDEAMLRPALWGAFEFR</sequence>
<dbReference type="SUPFAM" id="SSF75011">
    <property type="entry name" value="3-carboxy-cis,cis-mucoante lactonizing enzyme"/>
    <property type="match status" value="1"/>
</dbReference>
<proteinExistence type="predicted"/>
<dbReference type="Proteomes" id="UP000244896">
    <property type="component" value="Chromosome"/>
</dbReference>
<feature type="signal peptide" evidence="1">
    <location>
        <begin position="1"/>
        <end position="19"/>
    </location>
</feature>
<organism evidence="2 3">
    <name type="scientific">Ereboglobus luteus</name>
    <dbReference type="NCBI Taxonomy" id="1796921"/>
    <lineage>
        <taxon>Bacteria</taxon>
        <taxon>Pseudomonadati</taxon>
        <taxon>Verrucomicrobiota</taxon>
        <taxon>Opitutia</taxon>
        <taxon>Opitutales</taxon>
        <taxon>Opitutaceae</taxon>
        <taxon>Ereboglobus</taxon>
    </lineage>
</organism>
<dbReference type="InterPro" id="IPR011042">
    <property type="entry name" value="6-blade_b-propeller_TolB-like"/>
</dbReference>